<protein>
    <recommendedName>
        <fullName evidence="3">C2H2-type domain-containing protein</fullName>
    </recommendedName>
</protein>
<dbReference type="SMART" id="SM00355">
    <property type="entry name" value="ZnF_C2H2"/>
    <property type="match status" value="2"/>
</dbReference>
<dbReference type="InterPro" id="IPR013087">
    <property type="entry name" value="Znf_C2H2_type"/>
</dbReference>
<feature type="region of interest" description="Disordered" evidence="2">
    <location>
        <begin position="89"/>
        <end position="137"/>
    </location>
</feature>
<organism evidence="4 5">
    <name type="scientific">Kwoniella mangroviensis CBS 10435</name>
    <dbReference type="NCBI Taxonomy" id="1331196"/>
    <lineage>
        <taxon>Eukaryota</taxon>
        <taxon>Fungi</taxon>
        <taxon>Dikarya</taxon>
        <taxon>Basidiomycota</taxon>
        <taxon>Agaricomycotina</taxon>
        <taxon>Tremellomycetes</taxon>
        <taxon>Tremellales</taxon>
        <taxon>Cryptococcaceae</taxon>
        <taxon>Kwoniella</taxon>
    </lineage>
</organism>
<keyword evidence="1" id="KW-0479">Metal-binding</keyword>
<dbReference type="OrthoDB" id="8117402at2759"/>
<dbReference type="PROSITE" id="PS50157">
    <property type="entry name" value="ZINC_FINGER_C2H2_2"/>
    <property type="match status" value="1"/>
</dbReference>
<reference evidence="5" key="2">
    <citation type="submission" date="2013-12" db="EMBL/GenBank/DDBJ databases">
        <title>Evolution of pathogenesis and genome organization in the Tremellales.</title>
        <authorList>
            <person name="Cuomo C."/>
            <person name="Litvintseva A."/>
            <person name="Heitman J."/>
            <person name="Chen Y."/>
            <person name="Sun S."/>
            <person name="Springer D."/>
            <person name="Dromer F."/>
            <person name="Young S."/>
            <person name="Zeng Q."/>
            <person name="Chapman S."/>
            <person name="Gujja S."/>
            <person name="Saif S."/>
            <person name="Birren B."/>
        </authorList>
    </citation>
    <scope>NUCLEOTIDE SEQUENCE [LARGE SCALE GENOMIC DNA]</scope>
    <source>
        <strain evidence="5">CBS 10435</strain>
    </source>
</reference>
<dbReference type="AlphaFoldDB" id="A0A1B9IQG4"/>
<reference evidence="4 5" key="1">
    <citation type="submission" date="2013-07" db="EMBL/GenBank/DDBJ databases">
        <title>The Genome Sequence of Kwoniella mangroviensis CBS10435.</title>
        <authorList>
            <consortium name="The Broad Institute Genome Sequencing Platform"/>
            <person name="Cuomo C."/>
            <person name="Litvintseva A."/>
            <person name="Chen Y."/>
            <person name="Heitman J."/>
            <person name="Sun S."/>
            <person name="Springer D."/>
            <person name="Dromer F."/>
            <person name="Young S.K."/>
            <person name="Zeng Q."/>
            <person name="Gargeya S."/>
            <person name="Fitzgerald M."/>
            <person name="Abouelleil A."/>
            <person name="Alvarado L."/>
            <person name="Berlin A.M."/>
            <person name="Chapman S.B."/>
            <person name="Dewar J."/>
            <person name="Goldberg J."/>
            <person name="Griggs A."/>
            <person name="Gujja S."/>
            <person name="Hansen M."/>
            <person name="Howarth C."/>
            <person name="Imamovic A."/>
            <person name="Larimer J."/>
            <person name="McCowan C."/>
            <person name="Murphy C."/>
            <person name="Pearson M."/>
            <person name="Priest M."/>
            <person name="Roberts A."/>
            <person name="Saif S."/>
            <person name="Shea T."/>
            <person name="Sykes S."/>
            <person name="Wortman J."/>
            <person name="Nusbaum C."/>
            <person name="Birren B."/>
        </authorList>
    </citation>
    <scope>NUCLEOTIDE SEQUENCE [LARGE SCALE GENOMIC DNA]</scope>
    <source>
        <strain evidence="4 5">CBS 10435</strain>
    </source>
</reference>
<evidence type="ECO:0000313" key="4">
    <source>
        <dbReference type="EMBL" id="OCF57670.1"/>
    </source>
</evidence>
<name>A0A1B9IQG4_9TREE</name>
<evidence type="ECO:0000259" key="3">
    <source>
        <dbReference type="PROSITE" id="PS50157"/>
    </source>
</evidence>
<gene>
    <name evidence="4" type="ORF">L486_05132</name>
</gene>
<feature type="domain" description="C2H2-type" evidence="3">
    <location>
        <begin position="185"/>
        <end position="208"/>
    </location>
</feature>
<accession>A0A1B9IQG4</accession>
<dbReference type="Gene3D" id="3.30.160.60">
    <property type="entry name" value="Classic Zinc Finger"/>
    <property type="match status" value="1"/>
</dbReference>
<dbReference type="GO" id="GO:0008270">
    <property type="term" value="F:zinc ion binding"/>
    <property type="evidence" value="ECO:0007669"/>
    <property type="project" value="UniProtKB-KW"/>
</dbReference>
<dbReference type="Proteomes" id="UP000092583">
    <property type="component" value="Unassembled WGS sequence"/>
</dbReference>
<keyword evidence="5" id="KW-1185">Reference proteome</keyword>
<dbReference type="EMBL" id="KI669463">
    <property type="protein sequence ID" value="OCF57670.1"/>
    <property type="molecule type" value="Genomic_DNA"/>
</dbReference>
<evidence type="ECO:0000313" key="5">
    <source>
        <dbReference type="Proteomes" id="UP000092583"/>
    </source>
</evidence>
<keyword evidence="1" id="KW-0863">Zinc-finger</keyword>
<evidence type="ECO:0000256" key="1">
    <source>
        <dbReference type="PROSITE-ProRule" id="PRU00042"/>
    </source>
</evidence>
<evidence type="ECO:0000256" key="2">
    <source>
        <dbReference type="SAM" id="MobiDB-lite"/>
    </source>
</evidence>
<dbReference type="PROSITE" id="PS00028">
    <property type="entry name" value="ZINC_FINGER_C2H2_1"/>
    <property type="match status" value="2"/>
</dbReference>
<feature type="compositionally biased region" description="Polar residues" evidence="2">
    <location>
        <begin position="111"/>
        <end position="122"/>
    </location>
</feature>
<sequence length="208" mass="23191">MDEELDVAILVIGVDLNGLRTYQVLYTPDSGPFQSDSPLAVLGYHACNDDDAAGDDEAGGGHYVYFGEDESRDPERDLCIYPDDFAPHIDPTANPKTQAHHKPPSEPLGSTFLTRPSKDTTSVPPPHPDDVTHSPPFALTPTMKVQDNLYPIWNCRSSGCDERCHTIGELRAHHNTHEDKDLKIFQCPICSKWYDAEAAIQQHCREKH</sequence>
<proteinExistence type="predicted"/>
<keyword evidence="1" id="KW-0862">Zinc</keyword>